<dbReference type="SUPFAM" id="SSF52833">
    <property type="entry name" value="Thioredoxin-like"/>
    <property type="match status" value="1"/>
</dbReference>
<dbReference type="PANTHER" id="PTHR12151:SF25">
    <property type="entry name" value="LINALOOL DEHYDRATASE_ISOMERASE DOMAIN-CONTAINING PROTEIN"/>
    <property type="match status" value="1"/>
</dbReference>
<protein>
    <submittedName>
        <fullName evidence="6">SCO family protein</fullName>
    </submittedName>
</protein>
<keyword evidence="3" id="KW-0479">Metal-binding</keyword>
<reference evidence="6" key="1">
    <citation type="journal article" date="2020" name="mSystems">
        <title>Genome- and Community-Level Interaction Insights into Carbon Utilization and Element Cycling Functions of Hydrothermarchaeota in Hydrothermal Sediment.</title>
        <authorList>
            <person name="Zhou Z."/>
            <person name="Liu Y."/>
            <person name="Xu W."/>
            <person name="Pan J."/>
            <person name="Luo Z.H."/>
            <person name="Li M."/>
        </authorList>
    </citation>
    <scope>NUCLEOTIDE SEQUENCE [LARGE SCALE GENOMIC DNA]</scope>
    <source>
        <strain evidence="6">HyVt-443</strain>
    </source>
</reference>
<comment type="caution">
    <text evidence="6">The sequence shown here is derived from an EMBL/GenBank/DDBJ whole genome shotgun (WGS) entry which is preliminary data.</text>
</comment>
<dbReference type="Pfam" id="PF02630">
    <property type="entry name" value="SCO1-SenC"/>
    <property type="match status" value="1"/>
</dbReference>
<feature type="binding site" evidence="3">
    <location>
        <position position="71"/>
    </location>
    <ligand>
        <name>Cu cation</name>
        <dbReference type="ChEBI" id="CHEBI:23378"/>
    </ligand>
</feature>
<dbReference type="InterPro" id="IPR003782">
    <property type="entry name" value="SCO1/SenC"/>
</dbReference>
<dbReference type="FunFam" id="3.40.30.10:FF:000013">
    <property type="entry name" value="Blast:Protein SCO1 homolog, mitochondrial"/>
    <property type="match status" value="1"/>
</dbReference>
<dbReference type="GO" id="GO:0046872">
    <property type="term" value="F:metal ion binding"/>
    <property type="evidence" value="ECO:0007669"/>
    <property type="project" value="UniProtKB-KW"/>
</dbReference>
<dbReference type="InterPro" id="IPR036249">
    <property type="entry name" value="Thioredoxin-like_sf"/>
</dbReference>
<dbReference type="PANTHER" id="PTHR12151">
    <property type="entry name" value="ELECTRON TRANSPORT PROTIN SCO1/SENC FAMILY MEMBER"/>
    <property type="match status" value="1"/>
</dbReference>
<dbReference type="InterPro" id="IPR013766">
    <property type="entry name" value="Thioredoxin_domain"/>
</dbReference>
<dbReference type="EMBL" id="DRKP01000066">
    <property type="protein sequence ID" value="HEB95969.1"/>
    <property type="molecule type" value="Genomic_DNA"/>
</dbReference>
<accession>A0A831RN80</accession>
<proteinExistence type="inferred from homology"/>
<evidence type="ECO:0000256" key="4">
    <source>
        <dbReference type="PIRSR" id="PIRSR603782-2"/>
    </source>
</evidence>
<dbReference type="Gene3D" id="3.40.30.10">
    <property type="entry name" value="Glutaredoxin"/>
    <property type="match status" value="1"/>
</dbReference>
<dbReference type="Proteomes" id="UP000886251">
    <property type="component" value="Unassembled WGS sequence"/>
</dbReference>
<feature type="domain" description="Thioredoxin" evidence="5">
    <location>
        <begin position="34"/>
        <end position="196"/>
    </location>
</feature>
<feature type="binding site" evidence="3">
    <location>
        <position position="161"/>
    </location>
    <ligand>
        <name>Cu cation</name>
        <dbReference type="ChEBI" id="CHEBI:23378"/>
    </ligand>
</feature>
<keyword evidence="2 3" id="KW-0186">Copper</keyword>
<dbReference type="CDD" id="cd02968">
    <property type="entry name" value="SCO"/>
    <property type="match status" value="1"/>
</dbReference>
<name>A0A831RN80_9GAMM</name>
<dbReference type="PROSITE" id="PS51352">
    <property type="entry name" value="THIOREDOXIN_2"/>
    <property type="match status" value="1"/>
</dbReference>
<evidence type="ECO:0000256" key="2">
    <source>
        <dbReference type="ARBA" id="ARBA00023008"/>
    </source>
</evidence>
<evidence type="ECO:0000313" key="6">
    <source>
        <dbReference type="EMBL" id="HEB95969.1"/>
    </source>
</evidence>
<evidence type="ECO:0000256" key="1">
    <source>
        <dbReference type="ARBA" id="ARBA00010996"/>
    </source>
</evidence>
<gene>
    <name evidence="6" type="ORF">ENI96_06010</name>
</gene>
<feature type="disulfide bond" description="Redox-active" evidence="4">
    <location>
        <begin position="71"/>
        <end position="75"/>
    </location>
</feature>
<evidence type="ECO:0000256" key="3">
    <source>
        <dbReference type="PIRSR" id="PIRSR603782-1"/>
    </source>
</evidence>
<keyword evidence="4" id="KW-1015">Disulfide bond</keyword>
<organism evidence="6">
    <name type="scientific">Sedimenticola thiotaurini</name>
    <dbReference type="NCBI Taxonomy" id="1543721"/>
    <lineage>
        <taxon>Bacteria</taxon>
        <taxon>Pseudomonadati</taxon>
        <taxon>Pseudomonadota</taxon>
        <taxon>Gammaproteobacteria</taxon>
        <taxon>Chromatiales</taxon>
        <taxon>Sedimenticolaceae</taxon>
        <taxon>Sedimenticola</taxon>
    </lineage>
</organism>
<evidence type="ECO:0000259" key="5">
    <source>
        <dbReference type="PROSITE" id="PS51352"/>
    </source>
</evidence>
<sequence length="197" mass="21924">MKRLLPWILVVSLALALAWVMVSWHPGENDGGHLSGPPKGGDFVLQSADGPVSLEQLRGKVVVLYFGYTWCPDICPTSLGLLSAALNELSTQELARFQALFISVDPERDSVERLREYAAYFHPAILGVTGTPEQLQRVARQYGAAYRIVRQDSAAGYLVDHSADLYVIDKQGRLRETLHHGTPPERILEVLKRYLAE</sequence>
<feature type="binding site" evidence="3">
    <location>
        <position position="75"/>
    </location>
    <ligand>
        <name>Cu cation</name>
        <dbReference type="ChEBI" id="CHEBI:23378"/>
    </ligand>
</feature>
<comment type="similarity">
    <text evidence="1">Belongs to the SCO1/2 family.</text>
</comment>
<dbReference type="AlphaFoldDB" id="A0A831RN80"/>